<sequence length="111" mass="11800">MPTIDELAFVRSGDKGDISNVVVLARDAEAFAALQQGLRPEAITSFMEGLVTGTVTVYTLPRLRAFNIVMRGALGGGATTTLRFDETGKSMCSILSRMPLPHATTEGKGEP</sequence>
<accession>A0A0E4H290</accession>
<dbReference type="STRING" id="141349.BN1232_05956"/>
<dbReference type="Pfam" id="PF23544">
    <property type="entry name" value="AtuA_ferredoxin"/>
    <property type="match status" value="1"/>
</dbReference>
<protein>
    <recommendedName>
        <fullName evidence="1">AtuA-like ferredoxin-fold domain-containing protein</fullName>
    </recommendedName>
</protein>
<name>A0A0E4H290_MYCLN</name>
<dbReference type="EMBL" id="CTEE01000002">
    <property type="protein sequence ID" value="CQD23944.1"/>
    <property type="molecule type" value="Genomic_DNA"/>
</dbReference>
<dbReference type="OrthoDB" id="21390at2"/>
<organism evidence="2 3">
    <name type="scientific">Mycobacterium lentiflavum</name>
    <dbReference type="NCBI Taxonomy" id="141349"/>
    <lineage>
        <taxon>Bacteria</taxon>
        <taxon>Bacillati</taxon>
        <taxon>Actinomycetota</taxon>
        <taxon>Actinomycetes</taxon>
        <taxon>Mycobacteriales</taxon>
        <taxon>Mycobacteriaceae</taxon>
        <taxon>Mycobacterium</taxon>
        <taxon>Mycobacterium simiae complex</taxon>
    </lineage>
</organism>
<feature type="domain" description="AtuA-like ferredoxin-fold" evidence="1">
    <location>
        <begin position="4"/>
        <end position="99"/>
    </location>
</feature>
<dbReference type="Proteomes" id="UP000199251">
    <property type="component" value="Unassembled WGS sequence"/>
</dbReference>
<evidence type="ECO:0000259" key="1">
    <source>
        <dbReference type="Pfam" id="PF23544"/>
    </source>
</evidence>
<dbReference type="InterPro" id="IPR056362">
    <property type="entry name" value="AtuA-like_ferredoxin_dom"/>
</dbReference>
<dbReference type="PANTHER" id="PTHR47708:SF2">
    <property type="entry name" value="SI:CH73-132F6.5"/>
    <property type="match status" value="1"/>
</dbReference>
<evidence type="ECO:0000313" key="2">
    <source>
        <dbReference type="EMBL" id="CQD23944.1"/>
    </source>
</evidence>
<evidence type="ECO:0000313" key="3">
    <source>
        <dbReference type="Proteomes" id="UP000199251"/>
    </source>
</evidence>
<dbReference type="AlphaFoldDB" id="A0A0E4H290"/>
<dbReference type="PANTHER" id="PTHR47708">
    <property type="match status" value="1"/>
</dbReference>
<dbReference type="RefSeq" id="WP_090609768.1">
    <property type="nucleotide sequence ID" value="NZ_CTEE01000002.1"/>
</dbReference>
<reference evidence="2 3" key="1">
    <citation type="submission" date="2015-03" db="EMBL/GenBank/DDBJ databases">
        <authorList>
            <person name="Urmite Genomes"/>
        </authorList>
    </citation>
    <scope>NUCLEOTIDE SEQUENCE [LARGE SCALE GENOMIC DNA]</scope>
    <source>
        <strain evidence="2 3">CSUR P1491</strain>
    </source>
</reference>
<proteinExistence type="predicted"/>
<gene>
    <name evidence="2" type="ORF">BN1232_05956</name>
</gene>